<dbReference type="GO" id="GO:0016020">
    <property type="term" value="C:membrane"/>
    <property type="evidence" value="ECO:0007669"/>
    <property type="project" value="InterPro"/>
</dbReference>
<name>A0A178IIB5_9BACT</name>
<gene>
    <name evidence="2" type="ORF">AW736_11980</name>
</gene>
<dbReference type="AlphaFoldDB" id="A0A178IIB5"/>
<feature type="transmembrane region" description="Helical" evidence="1">
    <location>
        <begin position="60"/>
        <end position="81"/>
    </location>
</feature>
<keyword evidence="1" id="KW-0812">Transmembrane</keyword>
<evidence type="ECO:0008006" key="4">
    <source>
        <dbReference type="Google" id="ProtNLM"/>
    </source>
</evidence>
<evidence type="ECO:0000256" key="1">
    <source>
        <dbReference type="SAM" id="Phobius"/>
    </source>
</evidence>
<feature type="transmembrane region" description="Helical" evidence="1">
    <location>
        <begin position="118"/>
        <end position="139"/>
    </location>
</feature>
<evidence type="ECO:0000313" key="2">
    <source>
        <dbReference type="EMBL" id="OAM89693.1"/>
    </source>
</evidence>
<feature type="transmembrane region" description="Helical" evidence="1">
    <location>
        <begin position="87"/>
        <end position="106"/>
    </location>
</feature>
<dbReference type="STRING" id="1184151.AW736_11980"/>
<dbReference type="Proteomes" id="UP000078486">
    <property type="component" value="Unassembled WGS sequence"/>
</dbReference>
<keyword evidence="3" id="KW-1185">Reference proteome</keyword>
<comment type="caution">
    <text evidence="2">The sequence shown here is derived from an EMBL/GenBank/DDBJ whole genome shotgun (WGS) entry which is preliminary data.</text>
</comment>
<reference evidence="2 3" key="1">
    <citation type="submission" date="2016-01" db="EMBL/GenBank/DDBJ databases">
        <title>High potential of lignocellulose degradation of a new Verrucomicrobia species.</title>
        <authorList>
            <person name="Wang Y."/>
            <person name="Shi Y."/>
            <person name="Qiu Z."/>
            <person name="Liu S."/>
            <person name="Yang H."/>
        </authorList>
    </citation>
    <scope>NUCLEOTIDE SEQUENCE [LARGE SCALE GENOMIC DNA]</scope>
    <source>
        <strain evidence="2 3">TSB47</strain>
    </source>
</reference>
<evidence type="ECO:0000313" key="3">
    <source>
        <dbReference type="Proteomes" id="UP000078486"/>
    </source>
</evidence>
<proteinExistence type="predicted"/>
<organism evidence="2 3">
    <name type="scientific">Termitidicoccus mucosus</name>
    <dbReference type="NCBI Taxonomy" id="1184151"/>
    <lineage>
        <taxon>Bacteria</taxon>
        <taxon>Pseudomonadati</taxon>
        <taxon>Verrucomicrobiota</taxon>
        <taxon>Opitutia</taxon>
        <taxon>Opitutales</taxon>
        <taxon>Opitutaceae</taxon>
        <taxon>Termitidicoccus</taxon>
    </lineage>
</organism>
<protein>
    <recommendedName>
        <fullName evidence="4">DUF805 domain-containing protein</fullName>
    </recommendedName>
</protein>
<dbReference type="InterPro" id="IPR008523">
    <property type="entry name" value="DUF805"/>
</dbReference>
<keyword evidence="1" id="KW-0472">Membrane</keyword>
<dbReference type="EMBL" id="LRRQ01000081">
    <property type="protein sequence ID" value="OAM89693.1"/>
    <property type="molecule type" value="Genomic_DNA"/>
</dbReference>
<accession>A0A178IIB5</accession>
<dbReference type="Pfam" id="PF05656">
    <property type="entry name" value="DUF805"/>
    <property type="match status" value="1"/>
</dbReference>
<keyword evidence="1" id="KW-1133">Transmembrane helix</keyword>
<sequence length="162" mass="18263">MEKSDYRPEAVVLMLEELEKRGLSEQAISDVVKSTPPPLEGMLPERDTWLFPARLSRRRYAIRAVVFYVAVFATSLLLEFVPTLQPTSFIILVFASILYSALGLMLPRSKDAGLPSWIAIIFALFPITAFFTFVILFFIPPKKKEANHAPEPTRLTAGCSER</sequence>